<keyword evidence="2 4" id="KW-0863">Zinc-finger</keyword>
<name>A0A9P1D865_9DINO</name>
<dbReference type="SUPFAM" id="SSF57850">
    <property type="entry name" value="RING/U-box"/>
    <property type="match status" value="1"/>
</dbReference>
<keyword evidence="1" id="KW-0479">Metal-binding</keyword>
<evidence type="ECO:0000256" key="4">
    <source>
        <dbReference type="PROSITE-ProRule" id="PRU00175"/>
    </source>
</evidence>
<dbReference type="Proteomes" id="UP001152797">
    <property type="component" value="Unassembled WGS sequence"/>
</dbReference>
<dbReference type="CDD" id="cd16448">
    <property type="entry name" value="RING-H2"/>
    <property type="match status" value="1"/>
</dbReference>
<evidence type="ECO:0000256" key="6">
    <source>
        <dbReference type="SAM" id="MobiDB-lite"/>
    </source>
</evidence>
<organism evidence="8">
    <name type="scientific">Cladocopium goreaui</name>
    <dbReference type="NCBI Taxonomy" id="2562237"/>
    <lineage>
        <taxon>Eukaryota</taxon>
        <taxon>Sar</taxon>
        <taxon>Alveolata</taxon>
        <taxon>Dinophyceae</taxon>
        <taxon>Suessiales</taxon>
        <taxon>Symbiodiniaceae</taxon>
        <taxon>Cladocopium</taxon>
    </lineage>
</organism>
<dbReference type="OrthoDB" id="9984778at2759"/>
<dbReference type="EMBL" id="CAMXCT030003735">
    <property type="protein sequence ID" value="CAL4793290.1"/>
    <property type="molecule type" value="Genomic_DNA"/>
</dbReference>
<evidence type="ECO:0000313" key="10">
    <source>
        <dbReference type="EMBL" id="CAL4793290.1"/>
    </source>
</evidence>
<dbReference type="GO" id="GO:0008270">
    <property type="term" value="F:zinc ion binding"/>
    <property type="evidence" value="ECO:0007669"/>
    <property type="project" value="UniProtKB-KW"/>
</dbReference>
<dbReference type="EMBL" id="CAMXCT020003735">
    <property type="protein sequence ID" value="CAL1159353.1"/>
    <property type="molecule type" value="Genomic_DNA"/>
</dbReference>
<keyword evidence="5" id="KW-0175">Coiled coil</keyword>
<keyword evidence="11" id="KW-1185">Reference proteome</keyword>
<dbReference type="PANTHER" id="PTHR45969">
    <property type="entry name" value="RING ZINC FINGER PROTEIN-RELATED"/>
    <property type="match status" value="1"/>
</dbReference>
<reference evidence="9" key="2">
    <citation type="submission" date="2024-04" db="EMBL/GenBank/DDBJ databases">
        <authorList>
            <person name="Chen Y."/>
            <person name="Shah S."/>
            <person name="Dougan E. K."/>
            <person name="Thang M."/>
            <person name="Chan C."/>
        </authorList>
    </citation>
    <scope>NUCLEOTIDE SEQUENCE [LARGE SCALE GENOMIC DNA]</scope>
</reference>
<dbReference type="Gene3D" id="3.30.40.10">
    <property type="entry name" value="Zinc/RING finger domain, C3HC4 (zinc finger)"/>
    <property type="match status" value="1"/>
</dbReference>
<feature type="region of interest" description="Disordered" evidence="6">
    <location>
        <begin position="249"/>
        <end position="323"/>
    </location>
</feature>
<feature type="compositionally biased region" description="Basic and acidic residues" evidence="6">
    <location>
        <begin position="307"/>
        <end position="316"/>
    </location>
</feature>
<evidence type="ECO:0000256" key="2">
    <source>
        <dbReference type="ARBA" id="ARBA00022771"/>
    </source>
</evidence>
<dbReference type="InterPro" id="IPR013083">
    <property type="entry name" value="Znf_RING/FYVE/PHD"/>
</dbReference>
<protein>
    <submittedName>
        <fullName evidence="10">RING-type domain-containing protein</fullName>
    </submittedName>
</protein>
<dbReference type="InterPro" id="IPR001841">
    <property type="entry name" value="Znf_RING"/>
</dbReference>
<evidence type="ECO:0000313" key="11">
    <source>
        <dbReference type="Proteomes" id="UP001152797"/>
    </source>
</evidence>
<comment type="caution">
    <text evidence="8">The sequence shown here is derived from an EMBL/GenBank/DDBJ whole genome shotgun (WGS) entry which is preliminary data.</text>
</comment>
<dbReference type="PROSITE" id="PS50089">
    <property type="entry name" value="ZF_RING_2"/>
    <property type="match status" value="1"/>
</dbReference>
<evidence type="ECO:0000259" key="7">
    <source>
        <dbReference type="PROSITE" id="PS50089"/>
    </source>
</evidence>
<evidence type="ECO:0000313" key="8">
    <source>
        <dbReference type="EMBL" id="CAI4005978.1"/>
    </source>
</evidence>
<dbReference type="Pfam" id="PF13639">
    <property type="entry name" value="zf-RING_2"/>
    <property type="match status" value="1"/>
</dbReference>
<gene>
    <name evidence="8" type="ORF">C1SCF055_LOCUS31659</name>
</gene>
<evidence type="ECO:0000256" key="1">
    <source>
        <dbReference type="ARBA" id="ARBA00022723"/>
    </source>
</evidence>
<feature type="domain" description="RING-type" evidence="7">
    <location>
        <begin position="372"/>
        <end position="414"/>
    </location>
</feature>
<evidence type="ECO:0000256" key="5">
    <source>
        <dbReference type="SAM" id="Coils"/>
    </source>
</evidence>
<evidence type="ECO:0000256" key="3">
    <source>
        <dbReference type="ARBA" id="ARBA00022833"/>
    </source>
</evidence>
<reference evidence="8" key="1">
    <citation type="submission" date="2022-10" db="EMBL/GenBank/DDBJ databases">
        <authorList>
            <person name="Chen Y."/>
            <person name="Dougan E. K."/>
            <person name="Chan C."/>
            <person name="Rhodes N."/>
            <person name="Thang M."/>
        </authorList>
    </citation>
    <scope>NUCLEOTIDE SEQUENCE</scope>
</reference>
<dbReference type="EMBL" id="CAMXCT010003735">
    <property type="protein sequence ID" value="CAI4005978.1"/>
    <property type="molecule type" value="Genomic_DNA"/>
</dbReference>
<evidence type="ECO:0000313" key="9">
    <source>
        <dbReference type="EMBL" id="CAL1159353.1"/>
    </source>
</evidence>
<keyword evidence="3" id="KW-0862">Zinc</keyword>
<dbReference type="AlphaFoldDB" id="A0A9P1D865"/>
<sequence length="427" mass="47823">MCGSTILSNEYDCLQMSAIIWLKTSTRGEFSPGFFAMEDQLRLAQERGRIQWEARRALNATHMQVPHVVRVQAPALCAVRGVRGVRGVPVATPMRGGFQMQPPVRMRAVPAASQATHSRPELSPQCFVQSQNLLREANGLNARHNMRVQQGQPRRIETSQSSDDVAIARLLQEDLQHEQQRRSPSSAQARAVRSVQLHAELHGRFEGHHQRYVQQFQDLQRQSQQLLRRVQTVSADAAARLFTIPRAAPRIDSAGGEDSQAGAAEEEDESDHTMLSERTRSPSPIRVNETGDLLHLHEGLAPPPRAEPTRRPDSPHPDASYMNDLNGWGDDVLSPPSIFRPSTRGTFAQGWRTEAAQEPEEACWDAGATHECTICFEPMQPRTAKTLHCMHVFHQRCIDKWLRVDPAARCPICRTPGCLSLPQAHQM</sequence>
<feature type="compositionally biased region" description="Basic and acidic residues" evidence="6">
    <location>
        <begin position="271"/>
        <end position="280"/>
    </location>
</feature>
<dbReference type="SMART" id="SM00184">
    <property type="entry name" value="RING"/>
    <property type="match status" value="1"/>
</dbReference>
<accession>A0A9P1D865</accession>
<proteinExistence type="predicted"/>
<feature type="coiled-coil region" evidence="5">
    <location>
        <begin position="209"/>
        <end position="236"/>
    </location>
</feature>